<dbReference type="Pfam" id="PF13508">
    <property type="entry name" value="Acetyltransf_7"/>
    <property type="match status" value="1"/>
</dbReference>
<evidence type="ECO:0000313" key="2">
    <source>
        <dbReference type="EMBL" id="OAN14513.1"/>
    </source>
</evidence>
<reference evidence="2 3" key="1">
    <citation type="submission" date="2016-03" db="EMBL/GenBank/DDBJ databases">
        <authorList>
            <person name="Cho S.-Y."/>
            <person name="Lim S."/>
            <person name="Kim H."/>
            <person name="Soh E.H."/>
            <person name="Moon J.S."/>
        </authorList>
    </citation>
    <scope>NUCLEOTIDE SEQUENCE [LARGE SCALE GENOMIC DNA]</scope>
    <source>
        <strain evidence="2 3">KCTC 3810</strain>
    </source>
</reference>
<dbReference type="InterPro" id="IPR000182">
    <property type="entry name" value="GNAT_dom"/>
</dbReference>
<dbReference type="InterPro" id="IPR016181">
    <property type="entry name" value="Acyl_CoA_acyltransferase"/>
</dbReference>
<dbReference type="SUPFAM" id="SSF55729">
    <property type="entry name" value="Acyl-CoA N-acyltransferases (Nat)"/>
    <property type="match status" value="1"/>
</dbReference>
<dbReference type="PROSITE" id="PS51186">
    <property type="entry name" value="GNAT"/>
    <property type="match status" value="1"/>
</dbReference>
<gene>
    <name evidence="2" type="ORF">A3783_00885</name>
</gene>
<feature type="domain" description="N-acetyltransferase" evidence="1">
    <location>
        <begin position="1"/>
        <end position="129"/>
    </location>
</feature>
<name>A0ABX2V8H1_9BACL</name>
<dbReference type="Gene3D" id="3.40.630.30">
    <property type="match status" value="1"/>
</dbReference>
<dbReference type="EMBL" id="LVVL01000001">
    <property type="protein sequence ID" value="OAN14513.1"/>
    <property type="molecule type" value="Genomic_DNA"/>
</dbReference>
<comment type="caution">
    <text evidence="2">The sequence shown here is derived from an EMBL/GenBank/DDBJ whole genome shotgun (WGS) entry which is preliminary data.</text>
</comment>
<dbReference type="CDD" id="cd04301">
    <property type="entry name" value="NAT_SF"/>
    <property type="match status" value="1"/>
</dbReference>
<evidence type="ECO:0000259" key="1">
    <source>
        <dbReference type="PROSITE" id="PS51186"/>
    </source>
</evidence>
<sequence>MIRRLEATDYPALHRLQQRAYQVEADLIGVSDSPPLQQTPAQLVHEQPSGYVYCLDEQLVGALTIEQETITRLVVAPDYFRQGIAKHLLHFVSTAAANLPAIALYQQFGFRQVDQVSRDTIVLVTLKRE</sequence>
<accession>A0ABX2V8H1</accession>
<dbReference type="Proteomes" id="UP000078447">
    <property type="component" value="Unassembled WGS sequence"/>
</dbReference>
<keyword evidence="3" id="KW-1185">Reference proteome</keyword>
<dbReference type="RefSeq" id="WP_028105734.1">
    <property type="nucleotide sequence ID" value="NZ_LVVL01000001.1"/>
</dbReference>
<organism evidence="2 3">
    <name type="scientific">Exiguobacterium undae</name>
    <dbReference type="NCBI Taxonomy" id="169177"/>
    <lineage>
        <taxon>Bacteria</taxon>
        <taxon>Bacillati</taxon>
        <taxon>Bacillota</taxon>
        <taxon>Bacilli</taxon>
        <taxon>Bacillales</taxon>
        <taxon>Bacillales Family XII. Incertae Sedis</taxon>
        <taxon>Exiguobacterium</taxon>
    </lineage>
</organism>
<protein>
    <submittedName>
        <fullName evidence="2">GCN5 family acetyltransferase</fullName>
    </submittedName>
</protein>
<proteinExistence type="predicted"/>
<evidence type="ECO:0000313" key="3">
    <source>
        <dbReference type="Proteomes" id="UP000078447"/>
    </source>
</evidence>